<protein>
    <recommendedName>
        <fullName evidence="2">beta-galactosidase</fullName>
        <ecNumber evidence="2">3.2.1.23</ecNumber>
    </recommendedName>
</protein>
<dbReference type="GO" id="GO:0005990">
    <property type="term" value="P:lactose catabolic process"/>
    <property type="evidence" value="ECO:0007669"/>
    <property type="project" value="TreeGrafter"/>
</dbReference>
<dbReference type="Gene3D" id="2.70.98.10">
    <property type="match status" value="1"/>
</dbReference>
<dbReference type="InterPro" id="IPR011013">
    <property type="entry name" value="Gal_mutarotase_sf_dom"/>
</dbReference>
<dbReference type="EMBL" id="MDYM01000010">
    <property type="protein sequence ID" value="OQD63192.1"/>
    <property type="molecule type" value="Genomic_DNA"/>
</dbReference>
<dbReference type="AlphaFoldDB" id="A0A1V6NF54"/>
<organism evidence="6 7">
    <name type="scientific">Penicillium polonicum</name>
    <dbReference type="NCBI Taxonomy" id="60169"/>
    <lineage>
        <taxon>Eukaryota</taxon>
        <taxon>Fungi</taxon>
        <taxon>Dikarya</taxon>
        <taxon>Ascomycota</taxon>
        <taxon>Pezizomycotina</taxon>
        <taxon>Eurotiomycetes</taxon>
        <taxon>Eurotiomycetidae</taxon>
        <taxon>Eurotiales</taxon>
        <taxon>Aspergillaceae</taxon>
        <taxon>Penicillium</taxon>
    </lineage>
</organism>
<dbReference type="GO" id="GO:0009341">
    <property type="term" value="C:beta-galactosidase complex"/>
    <property type="evidence" value="ECO:0007669"/>
    <property type="project" value="InterPro"/>
</dbReference>
<dbReference type="Proteomes" id="UP000191408">
    <property type="component" value="Unassembled WGS sequence"/>
</dbReference>
<keyword evidence="4" id="KW-0326">Glycosidase</keyword>
<evidence type="ECO:0000259" key="5">
    <source>
        <dbReference type="SMART" id="SM01038"/>
    </source>
</evidence>
<sequence length="143" mass="15570">MMLPSGLAESAARFGKYTANGLETPYEWAQENGNRIDTCWVNIHSSPADTSYAGSARVIAPIPEIRASMDTTFSFSLRKYATAELDRAKHPHEVDNKTELDIDYAHHGTGIASCGPGAFEGHRLEAGAFEFTTTFSPTGEEKV</sequence>
<feature type="domain" description="Beta galactosidase small chain/" evidence="5">
    <location>
        <begin position="2"/>
        <end position="136"/>
    </location>
</feature>
<proteinExistence type="predicted"/>
<accession>A0A1V6NF54</accession>
<dbReference type="InterPro" id="IPR004199">
    <property type="entry name" value="B-gal_small/dom_5"/>
</dbReference>
<evidence type="ECO:0000256" key="2">
    <source>
        <dbReference type="ARBA" id="ARBA00012756"/>
    </source>
</evidence>
<evidence type="ECO:0000313" key="6">
    <source>
        <dbReference type="EMBL" id="OQD63192.1"/>
    </source>
</evidence>
<dbReference type="Pfam" id="PF02929">
    <property type="entry name" value="Bgal_small_N"/>
    <property type="match status" value="1"/>
</dbReference>
<reference evidence="7" key="1">
    <citation type="journal article" date="2017" name="Nat. Microbiol.">
        <title>Global analysis of biosynthetic gene clusters reveals vast potential of secondary metabolite production in Penicillium species.</title>
        <authorList>
            <person name="Nielsen J.C."/>
            <person name="Grijseels S."/>
            <person name="Prigent S."/>
            <person name="Ji B."/>
            <person name="Dainat J."/>
            <person name="Nielsen K.F."/>
            <person name="Frisvad J.C."/>
            <person name="Workman M."/>
            <person name="Nielsen J."/>
        </authorList>
    </citation>
    <scope>NUCLEOTIDE SEQUENCE [LARGE SCALE GENOMIC DNA]</scope>
    <source>
        <strain evidence="7">IBT 4502</strain>
    </source>
</reference>
<dbReference type="PANTHER" id="PTHR46323:SF2">
    <property type="entry name" value="BETA-GALACTOSIDASE"/>
    <property type="match status" value="1"/>
</dbReference>
<comment type="caution">
    <text evidence="6">The sequence shown here is derived from an EMBL/GenBank/DDBJ whole genome shotgun (WGS) entry which is preliminary data.</text>
</comment>
<dbReference type="STRING" id="60169.A0A1V6NF54"/>
<dbReference type="GO" id="GO:0004565">
    <property type="term" value="F:beta-galactosidase activity"/>
    <property type="evidence" value="ECO:0007669"/>
    <property type="project" value="UniProtKB-EC"/>
</dbReference>
<keyword evidence="3" id="KW-0378">Hydrolase</keyword>
<evidence type="ECO:0000256" key="3">
    <source>
        <dbReference type="ARBA" id="ARBA00022801"/>
    </source>
</evidence>
<dbReference type="InterPro" id="IPR050347">
    <property type="entry name" value="Bact_Beta-galactosidase"/>
</dbReference>
<comment type="catalytic activity">
    <reaction evidence="1">
        <text>Hydrolysis of terminal non-reducing beta-D-galactose residues in beta-D-galactosides.</text>
        <dbReference type="EC" id="3.2.1.23"/>
    </reaction>
</comment>
<keyword evidence="7" id="KW-1185">Reference proteome</keyword>
<dbReference type="OrthoDB" id="408320at2759"/>
<evidence type="ECO:0000256" key="4">
    <source>
        <dbReference type="ARBA" id="ARBA00023295"/>
    </source>
</evidence>
<dbReference type="GO" id="GO:0030246">
    <property type="term" value="F:carbohydrate binding"/>
    <property type="evidence" value="ECO:0007669"/>
    <property type="project" value="InterPro"/>
</dbReference>
<dbReference type="SMART" id="SM01038">
    <property type="entry name" value="Bgal_small_N"/>
    <property type="match status" value="1"/>
</dbReference>
<dbReference type="SUPFAM" id="SSF74650">
    <property type="entry name" value="Galactose mutarotase-like"/>
    <property type="match status" value="1"/>
</dbReference>
<evidence type="ECO:0000313" key="7">
    <source>
        <dbReference type="Proteomes" id="UP000191408"/>
    </source>
</evidence>
<name>A0A1V6NF54_PENPO</name>
<gene>
    <name evidence="6" type="ORF">PENPOL_c010G01407</name>
</gene>
<evidence type="ECO:0000256" key="1">
    <source>
        <dbReference type="ARBA" id="ARBA00001412"/>
    </source>
</evidence>
<dbReference type="InterPro" id="IPR014718">
    <property type="entry name" value="GH-type_carb-bd"/>
</dbReference>
<dbReference type="PANTHER" id="PTHR46323">
    <property type="entry name" value="BETA-GALACTOSIDASE"/>
    <property type="match status" value="1"/>
</dbReference>
<dbReference type="EC" id="3.2.1.23" evidence="2"/>